<evidence type="ECO:0000259" key="1">
    <source>
        <dbReference type="Pfam" id="PF08984"/>
    </source>
</evidence>
<reference evidence="2 3" key="1">
    <citation type="submission" date="2021-01" db="EMBL/GenBank/DDBJ databases">
        <title>Genomic Encyclopedia of Type Strains, Phase IV (KMG-IV): sequencing the most valuable type-strain genomes for metagenomic binning, comparative biology and taxonomic classification.</title>
        <authorList>
            <person name="Goeker M."/>
        </authorList>
    </citation>
    <scope>NUCLEOTIDE SEQUENCE [LARGE SCALE GENOMIC DNA]</scope>
    <source>
        <strain evidence="2 3">DSM 27513</strain>
    </source>
</reference>
<dbReference type="InterPro" id="IPR038062">
    <property type="entry name" value="ScdA-like_N_sf"/>
</dbReference>
<keyword evidence="3" id="KW-1185">Reference proteome</keyword>
<sequence>MTNTIDLSRPVADIIAEHPEVKEILIELGFKPLANPAMLNTIGKITSLKSGSRLANVPLDKIRQTLEWHGYDVIGD</sequence>
<dbReference type="EMBL" id="JAFBEI010000026">
    <property type="protein sequence ID" value="MBM7636517.1"/>
    <property type="molecule type" value="Genomic_DNA"/>
</dbReference>
<dbReference type="Gene3D" id="1.10.3910.10">
    <property type="entry name" value="SP0561-like"/>
    <property type="match status" value="1"/>
</dbReference>
<gene>
    <name evidence="2" type="ORF">JOC31_001341</name>
</gene>
<dbReference type="Proteomes" id="UP000809081">
    <property type="component" value="Unassembled WGS sequence"/>
</dbReference>
<feature type="domain" description="DUF1858" evidence="1">
    <location>
        <begin position="5"/>
        <end position="62"/>
    </location>
</feature>
<dbReference type="InterPro" id="IPR015077">
    <property type="entry name" value="DUF1858"/>
</dbReference>
<evidence type="ECO:0000313" key="2">
    <source>
        <dbReference type="EMBL" id="MBM7636517.1"/>
    </source>
</evidence>
<accession>A0ABS2PM52</accession>
<comment type="caution">
    <text evidence="2">The sequence shown here is derived from an EMBL/GenBank/DDBJ whole genome shotgun (WGS) entry which is preliminary data.</text>
</comment>
<protein>
    <recommendedName>
        <fullName evidence="1">DUF1858 domain-containing protein</fullName>
    </recommendedName>
</protein>
<dbReference type="Pfam" id="PF08984">
    <property type="entry name" value="DUF1858"/>
    <property type="match status" value="1"/>
</dbReference>
<name>A0ABS2PM52_9STRE</name>
<dbReference type="RefSeq" id="WP_205017391.1">
    <property type="nucleotide sequence ID" value="NZ_JAFBEI010000026.1"/>
</dbReference>
<dbReference type="SUPFAM" id="SSF140683">
    <property type="entry name" value="SP0561-like"/>
    <property type="match status" value="1"/>
</dbReference>
<organism evidence="2 3">
    <name type="scientific">Streptococcus saliviloxodontae</name>
    <dbReference type="NCBI Taxonomy" id="1349416"/>
    <lineage>
        <taxon>Bacteria</taxon>
        <taxon>Bacillati</taxon>
        <taxon>Bacillota</taxon>
        <taxon>Bacilli</taxon>
        <taxon>Lactobacillales</taxon>
        <taxon>Streptococcaceae</taxon>
        <taxon>Streptococcus</taxon>
    </lineage>
</organism>
<proteinExistence type="predicted"/>
<evidence type="ECO:0000313" key="3">
    <source>
        <dbReference type="Proteomes" id="UP000809081"/>
    </source>
</evidence>